<protein>
    <recommendedName>
        <fullName evidence="4">Lipoprotein</fullName>
    </recommendedName>
</protein>
<evidence type="ECO:0000313" key="2">
    <source>
        <dbReference type="EMBL" id="MBO2443750.1"/>
    </source>
</evidence>
<name>A0ABS3RCC7_9ACTN</name>
<keyword evidence="3" id="KW-1185">Reference proteome</keyword>
<dbReference type="EMBL" id="JAGEOK010000036">
    <property type="protein sequence ID" value="MBO2443750.1"/>
    <property type="molecule type" value="Genomic_DNA"/>
</dbReference>
<keyword evidence="1" id="KW-0732">Signal</keyword>
<organism evidence="2 3">
    <name type="scientific">Actinomadura nitritigenes</name>
    <dbReference type="NCBI Taxonomy" id="134602"/>
    <lineage>
        <taxon>Bacteria</taxon>
        <taxon>Bacillati</taxon>
        <taxon>Actinomycetota</taxon>
        <taxon>Actinomycetes</taxon>
        <taxon>Streptosporangiales</taxon>
        <taxon>Thermomonosporaceae</taxon>
        <taxon>Actinomadura</taxon>
    </lineage>
</organism>
<feature type="signal peptide" evidence="1">
    <location>
        <begin position="1"/>
        <end position="19"/>
    </location>
</feature>
<dbReference type="PROSITE" id="PS51257">
    <property type="entry name" value="PROKAR_LIPOPROTEIN"/>
    <property type="match status" value="1"/>
</dbReference>
<evidence type="ECO:0000313" key="3">
    <source>
        <dbReference type="Proteomes" id="UP000666915"/>
    </source>
</evidence>
<dbReference type="Proteomes" id="UP000666915">
    <property type="component" value="Unassembled WGS sequence"/>
</dbReference>
<reference evidence="2 3" key="1">
    <citation type="submission" date="2021-03" db="EMBL/GenBank/DDBJ databases">
        <authorList>
            <person name="Kanchanasin P."/>
            <person name="Saeng-In P."/>
            <person name="Phongsopitanun W."/>
            <person name="Yuki M."/>
            <person name="Kudo T."/>
            <person name="Ohkuma M."/>
            <person name="Tanasupawat S."/>
        </authorList>
    </citation>
    <scope>NUCLEOTIDE SEQUENCE [LARGE SCALE GENOMIC DNA]</scope>
    <source>
        <strain evidence="2 3">L46</strain>
    </source>
</reference>
<evidence type="ECO:0008006" key="4">
    <source>
        <dbReference type="Google" id="ProtNLM"/>
    </source>
</evidence>
<feature type="chain" id="PRO_5045048855" description="Lipoprotein" evidence="1">
    <location>
        <begin position="20"/>
        <end position="191"/>
    </location>
</feature>
<proteinExistence type="predicted"/>
<comment type="caution">
    <text evidence="2">The sequence shown here is derived from an EMBL/GenBank/DDBJ whole genome shotgun (WGS) entry which is preliminary data.</text>
</comment>
<evidence type="ECO:0000256" key="1">
    <source>
        <dbReference type="SAM" id="SignalP"/>
    </source>
</evidence>
<dbReference type="RefSeq" id="WP_208272054.1">
    <property type="nucleotide sequence ID" value="NZ_BAAAGM010000102.1"/>
</dbReference>
<sequence length="191" mass="19340">MLRRVLVLPVLLLTLVAASGCGGGGEKAQEGGAHVAAGRAAAAGSPAAAPSSCPTETTKHFAKTRFAADAGLAFGAFHRYIWNPYQAGAFKQGANGRTKAFAKAAAAGLFAANRINAARKLIGADPTLCKALKVPAEKVSAMFSSLAGRFESGRLDQAQIGSARSAVDGLKTDAQSQAGTSIQEKTPNLGG</sequence>
<accession>A0ABS3RCC7</accession>
<gene>
    <name evidence="2" type="ORF">J4557_40125</name>
</gene>